<evidence type="ECO:0000256" key="1">
    <source>
        <dbReference type="ARBA" id="ARBA00002550"/>
    </source>
</evidence>
<dbReference type="InterPro" id="IPR019734">
    <property type="entry name" value="TPR_rpt"/>
</dbReference>
<comment type="similarity">
    <text evidence="2">Belongs to the YPP1 family.</text>
</comment>
<dbReference type="PANTHER" id="PTHR23083:SF464">
    <property type="entry name" value="TETRATRICOPEPTIDE REPEAT DOMAIN 7, ISOFORM A"/>
    <property type="match status" value="1"/>
</dbReference>
<dbReference type="Gene3D" id="1.25.40.10">
    <property type="entry name" value="Tetratricopeptide repeat domain"/>
    <property type="match status" value="2"/>
</dbReference>
<dbReference type="EMBL" id="CAJVPJ010001300">
    <property type="protein sequence ID" value="CAG8585460.1"/>
    <property type="molecule type" value="Genomic_DNA"/>
</dbReference>
<feature type="repeat" description="TPR" evidence="3">
    <location>
        <begin position="786"/>
        <end position="819"/>
    </location>
</feature>
<dbReference type="SUPFAM" id="SSF48452">
    <property type="entry name" value="TPR-like"/>
    <property type="match status" value="3"/>
</dbReference>
<dbReference type="SMART" id="SM00028">
    <property type="entry name" value="TPR"/>
    <property type="match status" value="6"/>
</dbReference>
<comment type="caution">
    <text evidence="5">The sequence shown here is derived from an EMBL/GenBank/DDBJ whole genome shotgun (WGS) entry which is preliminary data.</text>
</comment>
<proteinExistence type="inferred from homology"/>
<evidence type="ECO:0000256" key="2">
    <source>
        <dbReference type="ARBA" id="ARBA00038251"/>
    </source>
</evidence>
<reference evidence="5" key="1">
    <citation type="submission" date="2021-06" db="EMBL/GenBank/DDBJ databases">
        <authorList>
            <person name="Kallberg Y."/>
            <person name="Tangrot J."/>
            <person name="Rosling A."/>
        </authorList>
    </citation>
    <scope>NUCLEOTIDE SEQUENCE</scope>
    <source>
        <strain evidence="5">IA702</strain>
    </source>
</reference>
<comment type="function">
    <text evidence="1">Involved in endocytosis.</text>
</comment>
<evidence type="ECO:0000313" key="5">
    <source>
        <dbReference type="EMBL" id="CAG8585460.1"/>
    </source>
</evidence>
<gene>
    <name evidence="5" type="ORF">POCULU_LOCUS6702</name>
</gene>
<dbReference type="PROSITE" id="PS50005">
    <property type="entry name" value="TPR"/>
    <property type="match status" value="2"/>
</dbReference>
<organism evidence="5 6">
    <name type="scientific">Paraglomus occultum</name>
    <dbReference type="NCBI Taxonomy" id="144539"/>
    <lineage>
        <taxon>Eukaryota</taxon>
        <taxon>Fungi</taxon>
        <taxon>Fungi incertae sedis</taxon>
        <taxon>Mucoromycota</taxon>
        <taxon>Glomeromycotina</taxon>
        <taxon>Glomeromycetes</taxon>
        <taxon>Paraglomerales</taxon>
        <taxon>Paraglomeraceae</taxon>
        <taxon>Paraglomus</taxon>
    </lineage>
</organism>
<keyword evidence="3" id="KW-0802">TPR repeat</keyword>
<dbReference type="Pfam" id="PF13181">
    <property type="entry name" value="TPR_8"/>
    <property type="match status" value="2"/>
</dbReference>
<evidence type="ECO:0000256" key="3">
    <source>
        <dbReference type="PROSITE-ProRule" id="PRU00339"/>
    </source>
</evidence>
<feature type="compositionally biased region" description="Polar residues" evidence="4">
    <location>
        <begin position="650"/>
        <end position="670"/>
    </location>
</feature>
<evidence type="ECO:0000313" key="6">
    <source>
        <dbReference type="Proteomes" id="UP000789572"/>
    </source>
</evidence>
<evidence type="ECO:0000256" key="4">
    <source>
        <dbReference type="SAM" id="MobiDB-lite"/>
    </source>
</evidence>
<sequence>MTNSTKAALKEKELDTARCKGNWNEIPELARKYKKHNPDGVVLEQTALAEYELVQAIQKKEKANFSPSAYDGDGPDYITMPPIIDESGITDSVFARLENAKARTHDANKDYTFTVLGRALFVVGKYKECLETLNVLRAPTRPSIGYNFINDLPVYHPLGMALELTGDVEGAAKCYDEVIQQVVQQPGEKYDQVMYWTEEALYRSSLLNVRLGNVGAALRSFRTYQAYAATWGSFRINKRAVIFRHFIKFLSKIYNTNEYVPPNDDYPSVGSNDQQSSSAPRTFRQELTELHSLYENVLYQIVKFPQAGEVNWRVLEMVDQIMSDWILLGGGTIAEIRGVVEMLYRAAKKTFHSPQIMRHLVNSLIALGEYDEAALALDAYIALVEKAKETHLEEIERKLHHAESSAKKFCEIENPSDVIQTILRGVYLTAKHLNKPKEALQYAQKAVEISEEASITDDELLAYVWRCVGIAHSVAAREELDPDKRPGLYEEAVSALQKSIELDPESIESLYQLALACAITRDIRLAISTIQKALRIDDKNIPCWHLLALSFSAQKNIQSALTACELGAKDSDWETTDSPAEVLIAAGNDDGDEFFSLKMTQNALQELVNGPDAALQNRESLFTLYGRVFPDGGISPYETSSIRKRDVNEDTINSSMRPPGSTRSTRSYSNSKREVADDTMSAVANRDKLDVPKATYATSISSKNSAGSGIGQSPTPTISGIVSAKSIVGASSISRPTARIRQRRQRSAKELVTLWLSTASSFRRQDDLGETLKAIQNAEEIDGANPDVWCQFGLLQFVQENYDKAISAFHKAISIDAQHVPSLVHLARTYIQTGDIEMAEGVLESVTKGNGWDCAEAWYFLGNVFETTNRIERAKKCLWYALDLESTKPVRPFSVLPRCL</sequence>
<name>A0A9N9C3D6_9GLOM</name>
<dbReference type="InterPro" id="IPR011990">
    <property type="entry name" value="TPR-like_helical_dom_sf"/>
</dbReference>
<keyword evidence="6" id="KW-1185">Reference proteome</keyword>
<protein>
    <submittedName>
        <fullName evidence="5">3031_t:CDS:1</fullName>
    </submittedName>
</protein>
<feature type="region of interest" description="Disordered" evidence="4">
    <location>
        <begin position="650"/>
        <end position="679"/>
    </location>
</feature>
<feature type="repeat" description="TPR" evidence="3">
    <location>
        <begin position="855"/>
        <end position="888"/>
    </location>
</feature>
<dbReference type="PANTHER" id="PTHR23083">
    <property type="entry name" value="TETRATRICOPEPTIDE REPEAT PROTEIN, TPR"/>
    <property type="match status" value="1"/>
</dbReference>
<dbReference type="Proteomes" id="UP000789572">
    <property type="component" value="Unassembled WGS sequence"/>
</dbReference>
<dbReference type="InterPro" id="IPR051722">
    <property type="entry name" value="Endocytosis_PI4K-reg_protein"/>
</dbReference>
<dbReference type="AlphaFoldDB" id="A0A9N9C3D6"/>
<dbReference type="Pfam" id="PF14559">
    <property type="entry name" value="TPR_19"/>
    <property type="match status" value="1"/>
</dbReference>
<accession>A0A9N9C3D6</accession>
<dbReference type="OrthoDB" id="29013at2759"/>